<dbReference type="PROSITE" id="PS00389">
    <property type="entry name" value="ATPASE_DELTA"/>
    <property type="match status" value="1"/>
</dbReference>
<reference evidence="8 9" key="1">
    <citation type="submission" date="2017-07" db="EMBL/GenBank/DDBJ databases">
        <title>Flavobacterium cyanobacteriorum sp. nov., isolated from cyanobacterial aggregates in a eutrophic lake.</title>
        <authorList>
            <person name="Cai H."/>
        </authorList>
    </citation>
    <scope>NUCLEOTIDE SEQUENCE [LARGE SCALE GENOMIC DNA]</scope>
    <source>
        <strain evidence="8 9">TH167</strain>
    </source>
</reference>
<evidence type="ECO:0000256" key="6">
    <source>
        <dbReference type="ARBA" id="ARBA00023310"/>
    </source>
</evidence>
<keyword evidence="2 7" id="KW-0813">Transport</keyword>
<evidence type="ECO:0000256" key="1">
    <source>
        <dbReference type="ARBA" id="ARBA00004370"/>
    </source>
</evidence>
<dbReference type="PANTHER" id="PTHR11910">
    <property type="entry name" value="ATP SYNTHASE DELTA CHAIN"/>
    <property type="match status" value="1"/>
</dbReference>
<name>A0A255ZX30_9FLAO</name>
<dbReference type="PRINTS" id="PR00125">
    <property type="entry name" value="ATPASEDELTA"/>
</dbReference>
<keyword evidence="4 7" id="KW-0406">Ion transport</keyword>
<accession>A0A255ZX30</accession>
<gene>
    <name evidence="7 8" type="primary">atpH</name>
    <name evidence="8" type="ORF">CHX27_05335</name>
</gene>
<dbReference type="AlphaFoldDB" id="A0A255ZX30"/>
<keyword evidence="6 7" id="KW-0066">ATP synthesis</keyword>
<comment type="function">
    <text evidence="7">This protein is part of the stalk that links CF(0) to CF(1). It either transmits conformational changes from CF(0) to CF(1) or is implicated in proton conduction.</text>
</comment>
<keyword evidence="5 7" id="KW-0472">Membrane</keyword>
<keyword evidence="3 7" id="KW-0375">Hydrogen ion transport</keyword>
<protein>
    <recommendedName>
        <fullName evidence="7">ATP synthase subunit delta</fullName>
    </recommendedName>
    <alternativeName>
        <fullName evidence="7">ATP synthase F(1) sector subunit delta</fullName>
    </alternativeName>
    <alternativeName>
        <fullName evidence="7">F-type ATPase subunit delta</fullName>
        <shortName evidence="7">F-ATPase subunit delta</shortName>
    </alternativeName>
</protein>
<dbReference type="InterPro" id="IPR020781">
    <property type="entry name" value="ATPase_OSCP/d_CS"/>
</dbReference>
<comment type="subcellular location">
    <subcellularLocation>
        <location evidence="7">Cell membrane</location>
        <topology evidence="7">Peripheral membrane protein</topology>
    </subcellularLocation>
    <subcellularLocation>
        <location evidence="1">Membrane</location>
    </subcellularLocation>
</comment>
<dbReference type="Gene3D" id="1.10.520.20">
    <property type="entry name" value="N-terminal domain of the delta subunit of the F1F0-ATP synthase"/>
    <property type="match status" value="1"/>
</dbReference>
<proteinExistence type="inferred from homology"/>
<dbReference type="EMBL" id="NOXX01000174">
    <property type="protein sequence ID" value="OYQ45986.1"/>
    <property type="molecule type" value="Genomic_DNA"/>
</dbReference>
<dbReference type="RefSeq" id="WP_094485729.1">
    <property type="nucleotide sequence ID" value="NZ_NOXX01000174.1"/>
</dbReference>
<evidence type="ECO:0000313" key="8">
    <source>
        <dbReference type="EMBL" id="OYQ45986.1"/>
    </source>
</evidence>
<keyword evidence="7" id="KW-0139">CF(1)</keyword>
<dbReference type="InterPro" id="IPR026015">
    <property type="entry name" value="ATP_synth_OSCP/delta_N_sf"/>
</dbReference>
<dbReference type="OrthoDB" id="9802471at2"/>
<dbReference type="Proteomes" id="UP000216035">
    <property type="component" value="Unassembled WGS sequence"/>
</dbReference>
<keyword evidence="7" id="KW-1003">Cell membrane</keyword>
<dbReference type="GO" id="GO:0005886">
    <property type="term" value="C:plasma membrane"/>
    <property type="evidence" value="ECO:0007669"/>
    <property type="project" value="UniProtKB-SubCell"/>
</dbReference>
<evidence type="ECO:0000256" key="2">
    <source>
        <dbReference type="ARBA" id="ARBA00022448"/>
    </source>
</evidence>
<dbReference type="Pfam" id="PF00213">
    <property type="entry name" value="OSCP"/>
    <property type="match status" value="1"/>
</dbReference>
<evidence type="ECO:0000256" key="5">
    <source>
        <dbReference type="ARBA" id="ARBA00023136"/>
    </source>
</evidence>
<comment type="function">
    <text evidence="7">F(1)F(0) ATP synthase produces ATP from ADP in the presence of a proton or sodium gradient. F-type ATPases consist of two structural domains, F(1) containing the extramembraneous catalytic core and F(0) containing the membrane proton channel, linked together by a central stalk and a peripheral stalk. During catalysis, ATP synthesis in the catalytic domain of F(1) is coupled via a rotary mechanism of the central stalk subunits to proton translocation.</text>
</comment>
<dbReference type="NCBIfam" id="TIGR01145">
    <property type="entry name" value="ATP_synt_delta"/>
    <property type="match status" value="1"/>
</dbReference>
<keyword evidence="9" id="KW-1185">Reference proteome</keyword>
<evidence type="ECO:0000256" key="4">
    <source>
        <dbReference type="ARBA" id="ARBA00023065"/>
    </source>
</evidence>
<dbReference type="GO" id="GO:0046933">
    <property type="term" value="F:proton-transporting ATP synthase activity, rotational mechanism"/>
    <property type="evidence" value="ECO:0007669"/>
    <property type="project" value="UniProtKB-UniRule"/>
</dbReference>
<organism evidence="8 9">
    <name type="scientific">Flavobacterium aurantiibacter</name>
    <dbReference type="NCBI Taxonomy" id="2023067"/>
    <lineage>
        <taxon>Bacteria</taxon>
        <taxon>Pseudomonadati</taxon>
        <taxon>Bacteroidota</taxon>
        <taxon>Flavobacteriia</taxon>
        <taxon>Flavobacteriales</taxon>
        <taxon>Flavobacteriaceae</taxon>
        <taxon>Flavobacterium</taxon>
    </lineage>
</organism>
<evidence type="ECO:0000256" key="7">
    <source>
        <dbReference type="HAMAP-Rule" id="MF_01416"/>
    </source>
</evidence>
<dbReference type="HAMAP" id="MF_01416">
    <property type="entry name" value="ATP_synth_delta_bact"/>
    <property type="match status" value="1"/>
</dbReference>
<sequence>MSVSRAGLRYAKAILAIALDKNEADAVAVDMQSIADTLHANAELSNFLTNPVLPGANKLSALEAIFSNTSATTKNVFRLLLENKRFAILGDIATAYLQLNDQRNGIETAVVTTAQPLDAALETAVLNSVKALTSSKVTLKNIVDPSIIGGFILRIGDKQFNASVAQRIQNLKRELSN</sequence>
<evidence type="ECO:0000256" key="3">
    <source>
        <dbReference type="ARBA" id="ARBA00022781"/>
    </source>
</evidence>
<comment type="similarity">
    <text evidence="7">Belongs to the ATPase delta chain family.</text>
</comment>
<dbReference type="GO" id="GO:0045259">
    <property type="term" value="C:proton-transporting ATP synthase complex"/>
    <property type="evidence" value="ECO:0007669"/>
    <property type="project" value="UniProtKB-KW"/>
</dbReference>
<dbReference type="SUPFAM" id="SSF47928">
    <property type="entry name" value="N-terminal domain of the delta subunit of the F1F0-ATP synthase"/>
    <property type="match status" value="1"/>
</dbReference>
<comment type="caution">
    <text evidence="8">The sequence shown here is derived from an EMBL/GenBank/DDBJ whole genome shotgun (WGS) entry which is preliminary data.</text>
</comment>
<dbReference type="InterPro" id="IPR000711">
    <property type="entry name" value="ATPase_OSCP/dsu"/>
</dbReference>
<evidence type="ECO:0000313" key="9">
    <source>
        <dbReference type="Proteomes" id="UP000216035"/>
    </source>
</evidence>